<dbReference type="InterPro" id="IPR036249">
    <property type="entry name" value="Thioredoxin-like_sf"/>
</dbReference>
<evidence type="ECO:0000259" key="4">
    <source>
        <dbReference type="PROSITE" id="PS51352"/>
    </source>
</evidence>
<dbReference type="InterPro" id="IPR013766">
    <property type="entry name" value="Thioredoxin_domain"/>
</dbReference>
<keyword evidence="1 3" id="KW-0732">Signal</keyword>
<dbReference type="SUPFAM" id="SSF52833">
    <property type="entry name" value="Thioredoxin-like"/>
    <property type="match status" value="1"/>
</dbReference>
<dbReference type="InterPro" id="IPR051099">
    <property type="entry name" value="AGR/TXD"/>
</dbReference>
<evidence type="ECO:0000313" key="5">
    <source>
        <dbReference type="EMBL" id="BDL44397.1"/>
    </source>
</evidence>
<dbReference type="Proteomes" id="UP001062263">
    <property type="component" value="Chromosome"/>
</dbReference>
<feature type="coiled-coil region" evidence="2">
    <location>
        <begin position="142"/>
        <end position="169"/>
    </location>
</feature>
<keyword evidence="2" id="KW-0175">Coiled coil</keyword>
<dbReference type="EMBL" id="AP025943">
    <property type="protein sequence ID" value="BDL44397.1"/>
    <property type="molecule type" value="Genomic_DNA"/>
</dbReference>
<accession>A0ABM7ZI48</accession>
<evidence type="ECO:0000313" key="6">
    <source>
        <dbReference type="Proteomes" id="UP001062263"/>
    </source>
</evidence>
<dbReference type="PROSITE" id="PS51352">
    <property type="entry name" value="THIOREDOXIN_2"/>
    <property type="match status" value="1"/>
</dbReference>
<evidence type="ECO:0000256" key="1">
    <source>
        <dbReference type="ARBA" id="ARBA00022729"/>
    </source>
</evidence>
<gene>
    <name evidence="5" type="ORF">Abiwalacus_19710</name>
</gene>
<dbReference type="PANTHER" id="PTHR15337">
    <property type="entry name" value="ANTERIOR GRADIENT PROTEIN-RELATED"/>
    <property type="match status" value="1"/>
</dbReference>
<sequence>MVSHKMNTFFHAIGTASFSLAVASATLAAPVWETDFNKGLETARAENRPVMVEFTGSDWCPPCKYLRSTILDSPEFANYADKNKLVLVELDFPRTPGKISKELMKEREDIMRRYGVTGFPTVMLMDGTGAPHARIVGPTKTAPEYLEKLENARELKNSLNGEIAAARMLSDSERAAALAKALEKVPEELQGYHKELIAEIMASDPEDRFGYGKKEKEARLMAQQREMLEQFYLSQRGKVRGEEAQKSREEAGKILASPDLLPSIRLKLNKFISDSYALERNYPKSLEYLKIARDSDPGSKESARLQPWIENMEKIIAGEK</sequence>
<keyword evidence="6" id="KW-1185">Reference proteome</keyword>
<reference evidence="5" key="1">
    <citation type="submission" date="2022-06" db="EMBL/GenBank/DDBJ databases">
        <title>Akkermansia biwalacus sp. nov., an anaerobic mucin-degrading bacterium isolated from human intestine.</title>
        <authorList>
            <person name="Kobayashi Y."/>
            <person name="Inoue S."/>
            <person name="Kawahara T."/>
            <person name="Kohda N."/>
        </authorList>
    </citation>
    <scope>NUCLEOTIDE SEQUENCE</scope>
    <source>
        <strain evidence="5">WON2089</strain>
    </source>
</reference>
<proteinExistence type="predicted"/>
<dbReference type="Pfam" id="PF13899">
    <property type="entry name" value="Thioredoxin_7"/>
    <property type="match status" value="1"/>
</dbReference>
<dbReference type="Gene3D" id="3.40.30.10">
    <property type="entry name" value="Glutaredoxin"/>
    <property type="match status" value="1"/>
</dbReference>
<evidence type="ECO:0000256" key="2">
    <source>
        <dbReference type="SAM" id="Coils"/>
    </source>
</evidence>
<protein>
    <recommendedName>
        <fullName evidence="4">Thioredoxin domain-containing protein</fullName>
    </recommendedName>
</protein>
<feature type="domain" description="Thioredoxin" evidence="4">
    <location>
        <begin position="16"/>
        <end position="154"/>
    </location>
</feature>
<organism evidence="5 6">
    <name type="scientific">Akkermansia biwaensis</name>
    <dbReference type="NCBI Taxonomy" id="2946555"/>
    <lineage>
        <taxon>Bacteria</taxon>
        <taxon>Pseudomonadati</taxon>
        <taxon>Verrucomicrobiota</taxon>
        <taxon>Verrucomicrobiia</taxon>
        <taxon>Verrucomicrobiales</taxon>
        <taxon>Akkermansiaceae</taxon>
        <taxon>Akkermansia</taxon>
    </lineage>
</organism>
<feature type="chain" id="PRO_5047397156" description="Thioredoxin domain-containing protein" evidence="3">
    <location>
        <begin position="29"/>
        <end position="320"/>
    </location>
</feature>
<feature type="signal peptide" evidence="3">
    <location>
        <begin position="1"/>
        <end position="28"/>
    </location>
</feature>
<name>A0ABM7ZI48_9BACT</name>
<evidence type="ECO:0000256" key="3">
    <source>
        <dbReference type="SAM" id="SignalP"/>
    </source>
</evidence>
<dbReference type="PANTHER" id="PTHR15337:SF11">
    <property type="entry name" value="THIOREDOXIN DOMAIN-CONTAINING PROTEIN"/>
    <property type="match status" value="1"/>
</dbReference>